<evidence type="ECO:0000313" key="3">
    <source>
        <dbReference type="Proteomes" id="UP000001203"/>
    </source>
</evidence>
<feature type="region of interest" description="Disordered" evidence="1">
    <location>
        <begin position="1"/>
        <end position="30"/>
    </location>
</feature>
<evidence type="ECO:0000256" key="1">
    <source>
        <dbReference type="SAM" id="MobiDB-lite"/>
    </source>
</evidence>
<dbReference type="EMBL" id="CP000807">
    <property type="protein sequence ID" value="ACB54421.1"/>
    <property type="molecule type" value="Genomic_DNA"/>
</dbReference>
<reference evidence="2 3" key="1">
    <citation type="journal article" date="2008" name="Proc. Natl. Acad. Sci. U.S.A.">
        <title>The genome of Cyanothece 51142, a unicellular diazotrophic cyanobacterium important in the marine nitrogen cycle.</title>
        <authorList>
            <person name="Welsh E.A."/>
            <person name="Liberton M."/>
            <person name="Stoeckel J."/>
            <person name="Loh T."/>
            <person name="Elvitigala T."/>
            <person name="Wang C."/>
            <person name="Wollam A."/>
            <person name="Fulton R.S."/>
            <person name="Clifton S.W."/>
            <person name="Jacobs J.M."/>
            <person name="Aurora R."/>
            <person name="Ghosh B.K."/>
            <person name="Sherman L.A."/>
            <person name="Smith R.D."/>
            <person name="Wilson R.K."/>
            <person name="Pakrasi H.B."/>
        </authorList>
    </citation>
    <scope>NUCLEOTIDE SEQUENCE [LARGE SCALE GENOMIC DNA]</scope>
    <source>
        <strain evidence="3">ATCC 51142 / BH68</strain>
    </source>
</reference>
<dbReference type="STRING" id="43989.cce_5075"/>
<sequence length="30" mass="3444">MSKAPKEIKPKNTDNNENSNLEDELLVRLC</sequence>
<dbReference type="Proteomes" id="UP000001203">
    <property type="component" value="Chromosome linear"/>
</dbReference>
<gene>
    <name evidence="2" type="ordered locus">cce_5075</name>
</gene>
<dbReference type="AlphaFoldDB" id="B1X2R0"/>
<accession>B1X2R0</accession>
<proteinExistence type="predicted"/>
<keyword evidence="3" id="KW-1185">Reference proteome</keyword>
<feature type="compositionally biased region" description="Basic and acidic residues" evidence="1">
    <location>
        <begin position="1"/>
        <end position="14"/>
    </location>
</feature>
<evidence type="ECO:0000313" key="2">
    <source>
        <dbReference type="EMBL" id="ACB54421.1"/>
    </source>
</evidence>
<dbReference type="HOGENOM" id="CLU_3403099_0_0_3"/>
<name>B1X2R0_CROS5</name>
<protein>
    <submittedName>
        <fullName evidence="2">Uncharacterized protein</fullName>
    </submittedName>
</protein>
<organism evidence="2 3">
    <name type="scientific">Crocosphaera subtropica (strain ATCC 51142 / BH68)</name>
    <name type="common">Cyanothece sp. (strain ATCC 51142)</name>
    <dbReference type="NCBI Taxonomy" id="43989"/>
    <lineage>
        <taxon>Bacteria</taxon>
        <taxon>Bacillati</taxon>
        <taxon>Cyanobacteriota</taxon>
        <taxon>Cyanophyceae</taxon>
        <taxon>Oscillatoriophycideae</taxon>
        <taxon>Chroococcales</taxon>
        <taxon>Aphanothecaceae</taxon>
        <taxon>Crocosphaera</taxon>
        <taxon>Crocosphaera subtropica</taxon>
    </lineage>
</organism>
<dbReference type="KEGG" id="cyt:cce_5075"/>